<dbReference type="EMBL" id="AP019304">
    <property type="protein sequence ID" value="BBH09032.1"/>
    <property type="molecule type" value="Genomic_DNA"/>
</dbReference>
<proteinExistence type="predicted"/>
<gene>
    <name evidence="1" type="ORF">Prudu_021426</name>
</gene>
<accession>A0A4Y1RXB4</accession>
<evidence type="ECO:0000313" key="1">
    <source>
        <dbReference type="EMBL" id="BBH09032.1"/>
    </source>
</evidence>
<organism evidence="1">
    <name type="scientific">Prunus dulcis</name>
    <name type="common">Almond</name>
    <name type="synonym">Amygdalus dulcis</name>
    <dbReference type="NCBI Taxonomy" id="3755"/>
    <lineage>
        <taxon>Eukaryota</taxon>
        <taxon>Viridiplantae</taxon>
        <taxon>Streptophyta</taxon>
        <taxon>Embryophyta</taxon>
        <taxon>Tracheophyta</taxon>
        <taxon>Spermatophyta</taxon>
        <taxon>Magnoliopsida</taxon>
        <taxon>eudicotyledons</taxon>
        <taxon>Gunneridae</taxon>
        <taxon>Pentapetalae</taxon>
        <taxon>rosids</taxon>
        <taxon>fabids</taxon>
        <taxon>Rosales</taxon>
        <taxon>Rosaceae</taxon>
        <taxon>Amygdaloideae</taxon>
        <taxon>Amygdaleae</taxon>
        <taxon>Prunus</taxon>
    </lineage>
</organism>
<reference evidence="1" key="1">
    <citation type="journal article" date="2019" name="Science">
        <title>Mutation of a bHLH transcription factor allowed almond domestication.</title>
        <authorList>
            <person name="Sanchez-Perez R."/>
            <person name="Pavan S."/>
            <person name="Mazzeo R."/>
            <person name="Moldovan C."/>
            <person name="Aiese Cigliano R."/>
            <person name="Del Cueto J."/>
            <person name="Ricciardi F."/>
            <person name="Lotti C."/>
            <person name="Ricciardi L."/>
            <person name="Dicenta F."/>
            <person name="Lopez-Marques R.L."/>
            <person name="Lindberg Moller B."/>
        </authorList>
    </citation>
    <scope>NUCLEOTIDE SEQUENCE</scope>
</reference>
<dbReference type="AlphaFoldDB" id="A0A4Y1RXB4"/>
<name>A0A4Y1RXB4_PRUDU</name>
<protein>
    <submittedName>
        <fullName evidence="1">Uncharacterized protein</fullName>
    </submittedName>
</protein>
<sequence>MWMDARRREGSKFPEIDVFGDVYVRPGMSWPSPFIQRWWEEPVGSSGVRLPASSRDSDRVCGSSTGCWISDLDETLDQTLGRSRGHIVEGWGMPGGGNLDLVHRRSQTVR</sequence>